<proteinExistence type="predicted"/>
<comment type="caution">
    <text evidence="2">The sequence shown here is derived from an EMBL/GenBank/DDBJ whole genome shotgun (WGS) entry which is preliminary data.</text>
</comment>
<evidence type="ECO:0000313" key="2">
    <source>
        <dbReference type="EMBL" id="MCC5465568.1"/>
    </source>
</evidence>
<evidence type="ECO:0000313" key="3">
    <source>
        <dbReference type="Proteomes" id="UP001165492"/>
    </source>
</evidence>
<dbReference type="EMBL" id="JAJHJB010000010">
    <property type="protein sequence ID" value="MCC5465568.1"/>
    <property type="molecule type" value="Genomic_DNA"/>
</dbReference>
<dbReference type="InterPro" id="IPR006166">
    <property type="entry name" value="ERCC4_domain"/>
</dbReference>
<dbReference type="RefSeq" id="WP_229534817.1">
    <property type="nucleotide sequence ID" value="NZ_JAJHJB010000010.1"/>
</dbReference>
<reference evidence="2" key="1">
    <citation type="submission" date="2021-11" db="EMBL/GenBank/DDBJ databases">
        <title>Description of a new species Pelosinus isolated from the bottom sediments of Lake Baikal.</title>
        <authorList>
            <person name="Zakharyuk A."/>
        </authorList>
    </citation>
    <scope>NUCLEOTIDE SEQUENCE</scope>
    <source>
        <strain evidence="2">Bkl1</strain>
    </source>
</reference>
<accession>A0ABS8HQW2</accession>
<dbReference type="Gene3D" id="3.40.50.10130">
    <property type="match status" value="1"/>
</dbReference>
<organism evidence="2 3">
    <name type="scientific">Pelosinus baikalensis</name>
    <dbReference type="NCBI Taxonomy" id="2892015"/>
    <lineage>
        <taxon>Bacteria</taxon>
        <taxon>Bacillati</taxon>
        <taxon>Bacillota</taxon>
        <taxon>Negativicutes</taxon>
        <taxon>Selenomonadales</taxon>
        <taxon>Sporomusaceae</taxon>
        <taxon>Pelosinus</taxon>
    </lineage>
</organism>
<name>A0ABS8HQW2_9FIRM</name>
<feature type="domain" description="ERCC4" evidence="1">
    <location>
        <begin position="20"/>
        <end position="118"/>
    </location>
</feature>
<dbReference type="Proteomes" id="UP001165492">
    <property type="component" value="Unassembled WGS sequence"/>
</dbReference>
<dbReference type="SMART" id="SM00891">
    <property type="entry name" value="ERCC4"/>
    <property type="match status" value="1"/>
</dbReference>
<gene>
    <name evidence="2" type="ORF">LMF89_09355</name>
</gene>
<sequence>MLGKRKFTDSEMKTLLKSMTVIIDTRENVNQHITNYLTKAKVPFKKQKLDAGDYSIFLPANKDLNIPVDIYYTDEIAFERKNSLEEISSNLTTGRQQFESELLRNKCEFFTLLIEGGSYDKILSEDYKTQYDKKSFLATLAAFKMRYKIHIEFISKEEIAGHMCRQFYYFLREKLKEGAMSHEPATMPLPNLPES</sequence>
<evidence type="ECO:0000259" key="1">
    <source>
        <dbReference type="SMART" id="SM00891"/>
    </source>
</evidence>
<dbReference type="InterPro" id="IPR011335">
    <property type="entry name" value="Restrct_endonuc-II-like"/>
</dbReference>
<dbReference type="Pfam" id="PF02732">
    <property type="entry name" value="ERCC4"/>
    <property type="match status" value="1"/>
</dbReference>
<protein>
    <submittedName>
        <fullName evidence="2">ERCC4 domain-containing protein</fullName>
    </submittedName>
</protein>
<dbReference type="SUPFAM" id="SSF52980">
    <property type="entry name" value="Restriction endonuclease-like"/>
    <property type="match status" value="1"/>
</dbReference>
<keyword evidence="3" id="KW-1185">Reference proteome</keyword>